<evidence type="ECO:0000313" key="4">
    <source>
        <dbReference type="EMBL" id="GMN31290.1"/>
    </source>
</evidence>
<dbReference type="AlphaFoldDB" id="A0AA87ZE25"/>
<feature type="region of interest" description="Disordered" evidence="1">
    <location>
        <begin position="62"/>
        <end position="114"/>
    </location>
</feature>
<dbReference type="EMBL" id="BTGU01005855">
    <property type="protein sequence ID" value="GMN31290.1"/>
    <property type="molecule type" value="Genomic_DNA"/>
</dbReference>
<evidence type="ECO:0000256" key="1">
    <source>
        <dbReference type="SAM" id="MobiDB-lite"/>
    </source>
</evidence>
<organism evidence="5 6">
    <name type="scientific">Ficus carica</name>
    <name type="common">Common fig</name>
    <dbReference type="NCBI Taxonomy" id="3494"/>
    <lineage>
        <taxon>Eukaryota</taxon>
        <taxon>Viridiplantae</taxon>
        <taxon>Streptophyta</taxon>
        <taxon>Embryophyta</taxon>
        <taxon>Tracheophyta</taxon>
        <taxon>Spermatophyta</taxon>
        <taxon>Magnoliopsida</taxon>
        <taxon>eudicotyledons</taxon>
        <taxon>Gunneridae</taxon>
        <taxon>Pentapetalae</taxon>
        <taxon>rosids</taxon>
        <taxon>fabids</taxon>
        <taxon>Rosales</taxon>
        <taxon>Moraceae</taxon>
        <taxon>Ficeae</taxon>
        <taxon>Ficus</taxon>
    </lineage>
</organism>
<evidence type="ECO:0000313" key="2">
    <source>
        <dbReference type="EMBL" id="GMN31257.1"/>
    </source>
</evidence>
<feature type="compositionally biased region" description="Basic and acidic residues" evidence="1">
    <location>
        <begin position="63"/>
        <end position="72"/>
    </location>
</feature>
<sequence>MTVWSMYIKTEKTKPNFLSLPASPPPSTAPSPSPPSGKWSPGGASPPPFTIWPCLSLSRSFSKRPDHQKIGDDAGNSLLRPRRRHPHRRQVSGSQVEHHHLVSTLHSDTNLNTV</sequence>
<keyword evidence="6" id="KW-1185">Reference proteome</keyword>
<evidence type="ECO:0000313" key="3">
    <source>
        <dbReference type="EMBL" id="GMN31275.1"/>
    </source>
</evidence>
<accession>A0AA87ZE25</accession>
<gene>
    <name evidence="2" type="ORF">TIFTF001_048079</name>
    <name evidence="3" type="ORF">TIFTF001_048080</name>
    <name evidence="4" type="ORF">TIFTF001_048082</name>
    <name evidence="5" type="ORF">TIFTF001_048083</name>
</gene>
<feature type="compositionally biased region" description="Polar residues" evidence="1">
    <location>
        <begin position="104"/>
        <end position="114"/>
    </location>
</feature>
<proteinExistence type="predicted"/>
<feature type="compositionally biased region" description="Pro residues" evidence="1">
    <location>
        <begin position="22"/>
        <end position="35"/>
    </location>
</feature>
<reference evidence="5" key="1">
    <citation type="submission" date="2023-07" db="EMBL/GenBank/DDBJ databases">
        <title>draft genome sequence of fig (Ficus carica).</title>
        <authorList>
            <person name="Takahashi T."/>
            <person name="Nishimura K."/>
        </authorList>
    </citation>
    <scope>NUCLEOTIDE SEQUENCE</scope>
</reference>
<dbReference type="Proteomes" id="UP001187192">
    <property type="component" value="Unassembled WGS sequence"/>
</dbReference>
<name>A0AA87ZE25_FICCA</name>
<protein>
    <submittedName>
        <fullName evidence="5">Uncharacterized protein</fullName>
    </submittedName>
</protein>
<evidence type="ECO:0000313" key="5">
    <source>
        <dbReference type="EMBL" id="GMN31309.1"/>
    </source>
</evidence>
<feature type="compositionally biased region" description="Basic residues" evidence="1">
    <location>
        <begin position="80"/>
        <end position="90"/>
    </location>
</feature>
<comment type="caution">
    <text evidence="5">The sequence shown here is derived from an EMBL/GenBank/DDBJ whole genome shotgun (WGS) entry which is preliminary data.</text>
</comment>
<dbReference type="EMBL" id="BTGU01005854">
    <property type="protein sequence ID" value="GMN31275.1"/>
    <property type="molecule type" value="Genomic_DNA"/>
</dbReference>
<dbReference type="EMBL" id="BTGU01005856">
    <property type="protein sequence ID" value="GMN31309.1"/>
    <property type="molecule type" value="Genomic_DNA"/>
</dbReference>
<dbReference type="EMBL" id="BTGU01005853">
    <property type="protein sequence ID" value="GMN31257.1"/>
    <property type="molecule type" value="Genomic_DNA"/>
</dbReference>
<feature type="region of interest" description="Disordered" evidence="1">
    <location>
        <begin position="15"/>
        <end position="45"/>
    </location>
</feature>
<evidence type="ECO:0000313" key="6">
    <source>
        <dbReference type="Proteomes" id="UP001187192"/>
    </source>
</evidence>